<evidence type="ECO:0000313" key="3">
    <source>
        <dbReference type="Proteomes" id="UP000326757"/>
    </source>
</evidence>
<organism evidence="2 3">
    <name type="scientific">Monilinia laxa</name>
    <name type="common">Brown rot fungus</name>
    <name type="synonym">Sclerotinia laxa</name>
    <dbReference type="NCBI Taxonomy" id="61186"/>
    <lineage>
        <taxon>Eukaryota</taxon>
        <taxon>Fungi</taxon>
        <taxon>Dikarya</taxon>
        <taxon>Ascomycota</taxon>
        <taxon>Pezizomycotina</taxon>
        <taxon>Leotiomycetes</taxon>
        <taxon>Helotiales</taxon>
        <taxon>Sclerotiniaceae</taxon>
        <taxon>Monilinia</taxon>
    </lineage>
</organism>
<gene>
    <name evidence="2" type="ORF">EYC80_001009</name>
</gene>
<name>A0A5N6K7U1_MONLA</name>
<feature type="region of interest" description="Disordered" evidence="1">
    <location>
        <begin position="1"/>
        <end position="39"/>
    </location>
</feature>
<dbReference type="Proteomes" id="UP000326757">
    <property type="component" value="Unassembled WGS sequence"/>
</dbReference>
<keyword evidence="3" id="KW-1185">Reference proteome</keyword>
<dbReference type="EMBL" id="VIGI01000006">
    <property type="protein sequence ID" value="KAB8298848.1"/>
    <property type="molecule type" value="Genomic_DNA"/>
</dbReference>
<sequence>MKAHSKETIEEQQEQQQQQRQQQQQQQQQQQEQLNHLLSHKKAGHMNQSNIFEREIFIKLLINRLNFQYRLFITIHCLRAQTFPRQLYELIITITYKRVSNATTCPFYYDKRYQQKFTILAQQLAQHNWEQF</sequence>
<proteinExistence type="predicted"/>
<evidence type="ECO:0000256" key="1">
    <source>
        <dbReference type="SAM" id="MobiDB-lite"/>
    </source>
</evidence>
<feature type="compositionally biased region" description="Low complexity" evidence="1">
    <location>
        <begin position="14"/>
        <end position="33"/>
    </location>
</feature>
<reference evidence="2 3" key="1">
    <citation type="submission" date="2019-06" db="EMBL/GenBank/DDBJ databases">
        <title>Genome Sequence of the Brown Rot Fungal Pathogen Monilinia laxa.</title>
        <authorList>
            <person name="De Miccolis Angelini R.M."/>
            <person name="Landi L."/>
            <person name="Abate D."/>
            <person name="Pollastro S."/>
            <person name="Romanazzi G."/>
            <person name="Faretra F."/>
        </authorList>
    </citation>
    <scope>NUCLEOTIDE SEQUENCE [LARGE SCALE GENOMIC DNA]</scope>
    <source>
        <strain evidence="2 3">Mlax316</strain>
    </source>
</reference>
<evidence type="ECO:0000313" key="2">
    <source>
        <dbReference type="EMBL" id="KAB8298848.1"/>
    </source>
</evidence>
<dbReference type="AlphaFoldDB" id="A0A5N6K7U1"/>
<protein>
    <submittedName>
        <fullName evidence="2">Uncharacterized protein</fullName>
    </submittedName>
</protein>
<accession>A0A5N6K7U1</accession>
<comment type="caution">
    <text evidence="2">The sequence shown here is derived from an EMBL/GenBank/DDBJ whole genome shotgun (WGS) entry which is preliminary data.</text>
</comment>